<feature type="region of interest" description="Disordered" evidence="1">
    <location>
        <begin position="212"/>
        <end position="233"/>
    </location>
</feature>
<dbReference type="Proteomes" id="UP001177003">
    <property type="component" value="Chromosome 5"/>
</dbReference>
<evidence type="ECO:0000256" key="1">
    <source>
        <dbReference type="SAM" id="MobiDB-lite"/>
    </source>
</evidence>
<gene>
    <name evidence="2" type="ORF">LSALG_LOCUS24710</name>
</gene>
<evidence type="ECO:0000313" key="2">
    <source>
        <dbReference type="EMBL" id="CAI9285233.1"/>
    </source>
</evidence>
<dbReference type="EMBL" id="OX465081">
    <property type="protein sequence ID" value="CAI9285233.1"/>
    <property type="molecule type" value="Genomic_DNA"/>
</dbReference>
<keyword evidence="3" id="KW-1185">Reference proteome</keyword>
<sequence>MRMVDIPSSEGLIVDDQTNDMSIVLYSTDDSIPKDTNEDIKLTAQMVADGIVGIRFHTSSHSKYLQNFHEYLECMEENMCILNEKIEAQVKTLHVTNKDSKGTAAYIKGQVARNMRMIKTLDQKIHNTIEACLSPMNQKIDEFMQSLSNLESVYEAKLDHMQNHVTSQDRYISTLEKYVVELSNASASSSISPFQAFSEQVQCQLDSLSSNIANSSESNSEKINSSSGDISSL</sequence>
<protein>
    <submittedName>
        <fullName evidence="2">Uncharacterized protein</fullName>
    </submittedName>
</protein>
<proteinExistence type="predicted"/>
<dbReference type="AlphaFoldDB" id="A0AA35Z3I8"/>
<feature type="compositionally biased region" description="Low complexity" evidence="1">
    <location>
        <begin position="212"/>
        <end position="227"/>
    </location>
</feature>
<accession>A0AA35Z3I8</accession>
<reference evidence="2" key="1">
    <citation type="submission" date="2023-04" db="EMBL/GenBank/DDBJ databases">
        <authorList>
            <person name="Vijverberg K."/>
            <person name="Xiong W."/>
            <person name="Schranz E."/>
        </authorList>
    </citation>
    <scope>NUCLEOTIDE SEQUENCE</scope>
</reference>
<organism evidence="2 3">
    <name type="scientific">Lactuca saligna</name>
    <name type="common">Willowleaf lettuce</name>
    <dbReference type="NCBI Taxonomy" id="75948"/>
    <lineage>
        <taxon>Eukaryota</taxon>
        <taxon>Viridiplantae</taxon>
        <taxon>Streptophyta</taxon>
        <taxon>Embryophyta</taxon>
        <taxon>Tracheophyta</taxon>
        <taxon>Spermatophyta</taxon>
        <taxon>Magnoliopsida</taxon>
        <taxon>eudicotyledons</taxon>
        <taxon>Gunneridae</taxon>
        <taxon>Pentapetalae</taxon>
        <taxon>asterids</taxon>
        <taxon>campanulids</taxon>
        <taxon>Asterales</taxon>
        <taxon>Asteraceae</taxon>
        <taxon>Cichorioideae</taxon>
        <taxon>Cichorieae</taxon>
        <taxon>Lactucinae</taxon>
        <taxon>Lactuca</taxon>
    </lineage>
</organism>
<evidence type="ECO:0000313" key="3">
    <source>
        <dbReference type="Proteomes" id="UP001177003"/>
    </source>
</evidence>
<name>A0AA35Z3I8_LACSI</name>